<proteinExistence type="predicted"/>
<keyword evidence="2" id="KW-1185">Reference proteome</keyword>
<dbReference type="EMBL" id="SBJO01000103">
    <property type="protein sequence ID" value="KAF9763075.1"/>
    <property type="molecule type" value="Genomic_DNA"/>
</dbReference>
<gene>
    <name evidence="1" type="ORF">NGRA_1527</name>
</gene>
<protein>
    <submittedName>
        <fullName evidence="1">Uncharacterized protein</fullName>
    </submittedName>
</protein>
<reference evidence="1 2" key="1">
    <citation type="journal article" date="2020" name="Genome Biol. Evol.">
        <title>Comparative genomics of strictly vertically transmitted, feminizing microsporidia endosymbionts of amphipod crustaceans.</title>
        <authorList>
            <person name="Cormier A."/>
            <person name="Chebbi M.A."/>
            <person name="Giraud I."/>
            <person name="Wattier R."/>
            <person name="Teixeira M."/>
            <person name="Gilbert C."/>
            <person name="Rigaud T."/>
            <person name="Cordaux R."/>
        </authorList>
    </citation>
    <scope>NUCLEOTIDE SEQUENCE [LARGE SCALE GENOMIC DNA]</scope>
    <source>
        <strain evidence="1 2">Ou3-Ou53</strain>
    </source>
</reference>
<evidence type="ECO:0000313" key="2">
    <source>
        <dbReference type="Proteomes" id="UP000740883"/>
    </source>
</evidence>
<comment type="caution">
    <text evidence="1">The sequence shown here is derived from an EMBL/GenBank/DDBJ whole genome shotgun (WGS) entry which is preliminary data.</text>
</comment>
<dbReference type="AlphaFoldDB" id="A0A9P6KZH6"/>
<name>A0A9P6KZH6_9MICR</name>
<dbReference type="Proteomes" id="UP000740883">
    <property type="component" value="Unassembled WGS sequence"/>
</dbReference>
<accession>A0A9P6KZH6</accession>
<evidence type="ECO:0000313" key="1">
    <source>
        <dbReference type="EMBL" id="KAF9763075.1"/>
    </source>
</evidence>
<organism evidence="1 2">
    <name type="scientific">Nosema granulosis</name>
    <dbReference type="NCBI Taxonomy" id="83296"/>
    <lineage>
        <taxon>Eukaryota</taxon>
        <taxon>Fungi</taxon>
        <taxon>Fungi incertae sedis</taxon>
        <taxon>Microsporidia</taxon>
        <taxon>Nosematidae</taxon>
        <taxon>Nosema</taxon>
    </lineage>
</organism>
<sequence length="391" mass="45495">MDGNSTYANNNIDDNMDAYEYTYEEWSSNENDTDIWLPDDTVTPINKTGKTFLGQDYSYLNTDTDYYENLSQEERDFYKDISWEERNEKPYTIPGGQNFENNIKYLNLYFDKDVIIDLSGLRNSGIVNLIRLINADLSKVTFNGLFQGDLNGFTDVPDEFLRRYYKAVTEEGCWLLSPFKTLKKNIYNLLVSHRKNKSNLSPPEQEDNLIYYTEWNLRVFVGDIARLAKGRNVFIKIGEGRLNGRNFKIIKMHKNVQNYFMQYLKDLSTCSGGLNYCLSHQDVKVDRLINNVKEYSKSYLECLGRNETQMIANTIEDISKENKENITLLTKHHCDLVRTSESCLLYHKDTINLPLGIEEEANSSSKGSPVDLSGMIFYLFLMKVAKFLFRF</sequence>